<dbReference type="EMBL" id="CP059833">
    <property type="protein sequence ID" value="QMV86422.1"/>
    <property type="molecule type" value="Genomic_DNA"/>
</dbReference>
<sequence length="122" mass="13048">MGEKILGLFWLSLGALLSVVLEVVYLGTWITLPDGSAVAFPYPILIAFLFNGVLTKTARLWTSNMGGYLVPLTVWILGFLALTFWVSISGDTLVGANPRSLGLLAAGLAGGLWPLMRPQVAQ</sequence>
<name>A0A7G5FII1_9CORY</name>
<feature type="transmembrane region" description="Helical" evidence="1">
    <location>
        <begin position="36"/>
        <end position="54"/>
    </location>
</feature>
<reference evidence="2 3" key="1">
    <citation type="submission" date="2020-07" db="EMBL/GenBank/DDBJ databases">
        <title>non toxigenic Corynebacterium sp. nov from a clinical source.</title>
        <authorList>
            <person name="Bernier A.-M."/>
            <person name="Bernard K."/>
        </authorList>
    </citation>
    <scope>NUCLEOTIDE SEQUENCE [LARGE SCALE GENOMIC DNA]</scope>
    <source>
        <strain evidence="3">NML 93-0612</strain>
    </source>
</reference>
<dbReference type="Proteomes" id="UP000515570">
    <property type="component" value="Chromosome"/>
</dbReference>
<keyword evidence="3" id="KW-1185">Reference proteome</keyword>
<feature type="transmembrane region" description="Helical" evidence="1">
    <location>
        <begin position="7"/>
        <end position="30"/>
    </location>
</feature>
<feature type="transmembrane region" description="Helical" evidence="1">
    <location>
        <begin position="66"/>
        <end position="88"/>
    </location>
</feature>
<accession>A0A7G5FII1</accession>
<proteinExistence type="predicted"/>
<gene>
    <name evidence="2" type="ORF">HW450_02680</name>
</gene>
<organism evidence="2 3">
    <name type="scientific">Corynebacterium hindlerae</name>
    <dbReference type="NCBI Taxonomy" id="699041"/>
    <lineage>
        <taxon>Bacteria</taxon>
        <taxon>Bacillati</taxon>
        <taxon>Actinomycetota</taxon>
        <taxon>Actinomycetes</taxon>
        <taxon>Mycobacteriales</taxon>
        <taxon>Corynebacteriaceae</taxon>
        <taxon>Corynebacterium</taxon>
    </lineage>
</organism>
<dbReference type="RefSeq" id="WP_182387292.1">
    <property type="nucleotide sequence ID" value="NZ_CP059833.1"/>
</dbReference>
<evidence type="ECO:0000256" key="1">
    <source>
        <dbReference type="SAM" id="Phobius"/>
    </source>
</evidence>
<keyword evidence="1" id="KW-0472">Membrane</keyword>
<dbReference type="AlphaFoldDB" id="A0A7G5FII1"/>
<keyword evidence="1" id="KW-0812">Transmembrane</keyword>
<evidence type="ECO:0000313" key="3">
    <source>
        <dbReference type="Proteomes" id="UP000515570"/>
    </source>
</evidence>
<keyword evidence="1" id="KW-1133">Transmembrane helix</keyword>
<evidence type="ECO:0000313" key="2">
    <source>
        <dbReference type="EMBL" id="QMV86422.1"/>
    </source>
</evidence>
<protein>
    <submittedName>
        <fullName evidence="2">Uncharacterized protein</fullName>
    </submittedName>
</protein>